<name>A0A9D2EGC9_9MICO</name>
<dbReference type="PROSITE" id="PS51819">
    <property type="entry name" value="VOC"/>
    <property type="match status" value="1"/>
</dbReference>
<comment type="caution">
    <text evidence="2">The sequence shown here is derived from an EMBL/GenBank/DDBJ whole genome shotgun (WGS) entry which is preliminary data.</text>
</comment>
<dbReference type="Proteomes" id="UP000824037">
    <property type="component" value="Unassembled WGS sequence"/>
</dbReference>
<dbReference type="SUPFAM" id="SSF54593">
    <property type="entry name" value="Glyoxalase/Bleomycin resistance protein/Dihydroxybiphenyl dioxygenase"/>
    <property type="match status" value="1"/>
</dbReference>
<accession>A0A9D2EGC9</accession>
<evidence type="ECO:0000259" key="1">
    <source>
        <dbReference type="PROSITE" id="PS51819"/>
    </source>
</evidence>
<dbReference type="Pfam" id="PF18029">
    <property type="entry name" value="Glyoxalase_6"/>
    <property type="match status" value="1"/>
</dbReference>
<reference evidence="2" key="2">
    <citation type="submission" date="2021-04" db="EMBL/GenBank/DDBJ databases">
        <authorList>
            <person name="Gilroy R."/>
        </authorList>
    </citation>
    <scope>NUCLEOTIDE SEQUENCE</scope>
    <source>
        <strain evidence="2">ChiGjej4B4-7305</strain>
    </source>
</reference>
<dbReference type="AlphaFoldDB" id="A0A9D2EGC9"/>
<gene>
    <name evidence="2" type="ORF">H9815_12375</name>
</gene>
<dbReference type="InterPro" id="IPR037523">
    <property type="entry name" value="VOC_core"/>
</dbReference>
<sequence length="109" mass="12100">MLRIGAIVLNVADAGRAGEFWSKALGYERDDNPDFLLPKDGTGPRVHLDETDRTHLDLWAADDVEQRAEVERLEALGATRVEWDYPDDADFVVLADPDGNLFCVINTSA</sequence>
<organism evidence="2 3">
    <name type="scientific">Candidatus Ruania gallistercoris</name>
    <dbReference type="NCBI Taxonomy" id="2838746"/>
    <lineage>
        <taxon>Bacteria</taxon>
        <taxon>Bacillati</taxon>
        <taxon>Actinomycetota</taxon>
        <taxon>Actinomycetes</taxon>
        <taxon>Micrococcales</taxon>
        <taxon>Ruaniaceae</taxon>
        <taxon>Ruania</taxon>
    </lineage>
</organism>
<dbReference type="PANTHER" id="PTHR35908">
    <property type="entry name" value="HYPOTHETICAL FUSION PROTEIN"/>
    <property type="match status" value="1"/>
</dbReference>
<dbReference type="InterPro" id="IPR029068">
    <property type="entry name" value="Glyas_Bleomycin-R_OHBP_Dase"/>
</dbReference>
<dbReference type="PANTHER" id="PTHR35908:SF1">
    <property type="entry name" value="CONSERVED PROTEIN"/>
    <property type="match status" value="1"/>
</dbReference>
<proteinExistence type="predicted"/>
<dbReference type="CDD" id="cd06587">
    <property type="entry name" value="VOC"/>
    <property type="match status" value="1"/>
</dbReference>
<protein>
    <submittedName>
        <fullName evidence="2">VOC family protein</fullName>
    </submittedName>
</protein>
<evidence type="ECO:0000313" key="3">
    <source>
        <dbReference type="Proteomes" id="UP000824037"/>
    </source>
</evidence>
<feature type="domain" description="VOC" evidence="1">
    <location>
        <begin position="3"/>
        <end position="107"/>
    </location>
</feature>
<evidence type="ECO:0000313" key="2">
    <source>
        <dbReference type="EMBL" id="HIZ36566.1"/>
    </source>
</evidence>
<dbReference type="InterPro" id="IPR041581">
    <property type="entry name" value="Glyoxalase_6"/>
</dbReference>
<dbReference type="EMBL" id="DXBY01000211">
    <property type="protein sequence ID" value="HIZ36566.1"/>
    <property type="molecule type" value="Genomic_DNA"/>
</dbReference>
<reference evidence="2" key="1">
    <citation type="journal article" date="2021" name="PeerJ">
        <title>Extensive microbial diversity within the chicken gut microbiome revealed by metagenomics and culture.</title>
        <authorList>
            <person name="Gilroy R."/>
            <person name="Ravi A."/>
            <person name="Getino M."/>
            <person name="Pursley I."/>
            <person name="Horton D.L."/>
            <person name="Alikhan N.F."/>
            <person name="Baker D."/>
            <person name="Gharbi K."/>
            <person name="Hall N."/>
            <person name="Watson M."/>
            <person name="Adriaenssens E.M."/>
            <person name="Foster-Nyarko E."/>
            <person name="Jarju S."/>
            <person name="Secka A."/>
            <person name="Antonio M."/>
            <person name="Oren A."/>
            <person name="Chaudhuri R.R."/>
            <person name="La Ragione R."/>
            <person name="Hildebrand F."/>
            <person name="Pallen M.J."/>
        </authorList>
    </citation>
    <scope>NUCLEOTIDE SEQUENCE</scope>
    <source>
        <strain evidence="2">ChiGjej4B4-7305</strain>
    </source>
</reference>
<dbReference type="Gene3D" id="3.10.180.10">
    <property type="entry name" value="2,3-Dihydroxybiphenyl 1,2-Dioxygenase, domain 1"/>
    <property type="match status" value="1"/>
</dbReference>